<accession>A0A6N9YQB6</accession>
<dbReference type="Pfam" id="PF01863">
    <property type="entry name" value="YgjP-like"/>
    <property type="match status" value="1"/>
</dbReference>
<gene>
    <name evidence="2" type="ORF">G1H11_18035</name>
</gene>
<proteinExistence type="predicted"/>
<dbReference type="RefSeq" id="WP_163819990.1">
    <property type="nucleotide sequence ID" value="NZ_JAAGOB010000010.1"/>
</dbReference>
<reference evidence="2 3" key="1">
    <citation type="submission" date="2020-02" db="EMBL/GenBank/DDBJ databases">
        <authorList>
            <person name="Li X.-J."/>
            <person name="Feng X.-M."/>
        </authorList>
    </citation>
    <scope>NUCLEOTIDE SEQUENCE [LARGE SCALE GENOMIC DNA]</scope>
    <source>
        <strain evidence="2 3">CGMCC 4.7225</strain>
    </source>
</reference>
<evidence type="ECO:0000313" key="3">
    <source>
        <dbReference type="Proteomes" id="UP000469185"/>
    </source>
</evidence>
<dbReference type="Gene3D" id="3.30.2010.10">
    <property type="entry name" value="Metalloproteases ('zincins'), catalytic domain"/>
    <property type="match status" value="1"/>
</dbReference>
<feature type="domain" description="YgjP-like metallopeptidase" evidence="1">
    <location>
        <begin position="128"/>
        <end position="184"/>
    </location>
</feature>
<dbReference type="InterPro" id="IPR002725">
    <property type="entry name" value="YgjP-like_metallopeptidase"/>
</dbReference>
<dbReference type="EMBL" id="JAAGOB010000010">
    <property type="protein sequence ID" value="NED97203.1"/>
    <property type="molecule type" value="Genomic_DNA"/>
</dbReference>
<dbReference type="CDD" id="cd07344">
    <property type="entry name" value="M48_yhfN_like"/>
    <property type="match status" value="1"/>
</dbReference>
<organism evidence="2 3">
    <name type="scientific">Phytoactinopolyspora alkaliphila</name>
    <dbReference type="NCBI Taxonomy" id="1783498"/>
    <lineage>
        <taxon>Bacteria</taxon>
        <taxon>Bacillati</taxon>
        <taxon>Actinomycetota</taxon>
        <taxon>Actinomycetes</taxon>
        <taxon>Jiangellales</taxon>
        <taxon>Jiangellaceae</taxon>
        <taxon>Phytoactinopolyspora</taxon>
    </lineage>
</organism>
<name>A0A6N9YQB6_9ACTN</name>
<keyword evidence="3" id="KW-1185">Reference proteome</keyword>
<evidence type="ECO:0000259" key="1">
    <source>
        <dbReference type="Pfam" id="PF01863"/>
    </source>
</evidence>
<dbReference type="PANTHER" id="PTHR30399">
    <property type="entry name" value="UNCHARACTERIZED PROTEIN YGJP"/>
    <property type="match status" value="1"/>
</dbReference>
<dbReference type="Proteomes" id="UP000469185">
    <property type="component" value="Unassembled WGS sequence"/>
</dbReference>
<comment type="caution">
    <text evidence="2">The sequence shown here is derived from an EMBL/GenBank/DDBJ whole genome shotgun (WGS) entry which is preliminary data.</text>
</comment>
<dbReference type="InterPro" id="IPR053136">
    <property type="entry name" value="UTP_pyrophosphatase-like"/>
</dbReference>
<evidence type="ECO:0000313" key="2">
    <source>
        <dbReference type="EMBL" id="NED97203.1"/>
    </source>
</evidence>
<dbReference type="AlphaFoldDB" id="A0A6N9YQB6"/>
<sequence length="216" mass="24997">MASVTVEAKWRTDEYEAGLDRVCGAWCGEGPRVSDERYDHTEVEVRRSVRRRRTVTAFREDGRVVVCLPARFTQAEEQRWVETMLQRLQSQERRRQPSDEQLLRRARDLSRRHLDGRAEPVSVRWSASQRSRWGSCTPSDGSIRLSERLKGVPSWVVDYVLVHELAHLLVGNHGEEFWELVSRYPRSERARGFLDGLDHAAHLGEGHQRDGLPDEG</sequence>
<dbReference type="PANTHER" id="PTHR30399:SF1">
    <property type="entry name" value="UTP PYROPHOSPHATASE"/>
    <property type="match status" value="1"/>
</dbReference>
<protein>
    <submittedName>
        <fullName evidence="2">M48 family metallopeptidase</fullName>
    </submittedName>
</protein>